<keyword evidence="3" id="KW-1185">Reference proteome</keyword>
<reference evidence="2 3" key="1">
    <citation type="submission" date="2019-12" db="EMBL/GenBank/DDBJ databases">
        <title>Genomic-based taxomic classification of the family Erythrobacteraceae.</title>
        <authorList>
            <person name="Xu L."/>
        </authorList>
    </citation>
    <scope>NUCLEOTIDE SEQUENCE [LARGE SCALE GENOMIC DNA]</scope>
    <source>
        <strain evidence="2 3">DSM 16225</strain>
    </source>
</reference>
<evidence type="ECO:0000256" key="1">
    <source>
        <dbReference type="SAM" id="Phobius"/>
    </source>
</evidence>
<feature type="transmembrane region" description="Helical" evidence="1">
    <location>
        <begin position="166"/>
        <end position="184"/>
    </location>
</feature>
<comment type="caution">
    <text evidence="2">The sequence shown here is derived from an EMBL/GenBank/DDBJ whole genome shotgun (WGS) entry which is preliminary data.</text>
</comment>
<evidence type="ECO:0000313" key="3">
    <source>
        <dbReference type="Proteomes" id="UP000444185"/>
    </source>
</evidence>
<sequence length="185" mass="19897">MNRVFLTKLHLIAAAIMFPAILMFLVTGALYTWGNTGEWREETVLVPLEQPLAEDEAQLKQVALAGLAQQGLSAPSGKTKVSNEDGEISLSWSGARSEAKVVATDDPLVAEVEVKEASLHRWLVQLHKAKGSTAFKIYATVLAIVLFLLVLSGVIMGLQVKALRKLTITWSVVGAAAFVGFVLLG</sequence>
<name>A0A844XZE2_9SPHN</name>
<proteinExistence type="predicted"/>
<dbReference type="RefSeq" id="WP_160606776.1">
    <property type="nucleotide sequence ID" value="NZ_JAHVHS010000001.1"/>
</dbReference>
<dbReference type="Pfam" id="PF03929">
    <property type="entry name" value="PepSY_TM"/>
    <property type="match status" value="1"/>
</dbReference>
<dbReference type="InterPro" id="IPR005625">
    <property type="entry name" value="PepSY-ass_TM"/>
</dbReference>
<dbReference type="OrthoDB" id="7409915at2"/>
<feature type="transmembrane region" description="Helical" evidence="1">
    <location>
        <begin position="12"/>
        <end position="33"/>
    </location>
</feature>
<gene>
    <name evidence="2" type="ORF">GRI42_02970</name>
</gene>
<keyword evidence="1" id="KW-0812">Transmembrane</keyword>
<evidence type="ECO:0000313" key="2">
    <source>
        <dbReference type="EMBL" id="MXO50262.1"/>
    </source>
</evidence>
<keyword evidence="1" id="KW-1133">Transmembrane helix</keyword>
<accession>A0A844XZE2</accession>
<evidence type="ECO:0008006" key="4">
    <source>
        <dbReference type="Google" id="ProtNLM"/>
    </source>
</evidence>
<feature type="transmembrane region" description="Helical" evidence="1">
    <location>
        <begin position="137"/>
        <end position="160"/>
    </location>
</feature>
<organism evidence="2 3">
    <name type="scientific">Qipengyuania gaetbuli</name>
    <dbReference type="NCBI Taxonomy" id="266952"/>
    <lineage>
        <taxon>Bacteria</taxon>
        <taxon>Pseudomonadati</taxon>
        <taxon>Pseudomonadota</taxon>
        <taxon>Alphaproteobacteria</taxon>
        <taxon>Sphingomonadales</taxon>
        <taxon>Erythrobacteraceae</taxon>
        <taxon>Qipengyuania</taxon>
    </lineage>
</organism>
<dbReference type="EMBL" id="WTYF01000004">
    <property type="protein sequence ID" value="MXO50262.1"/>
    <property type="molecule type" value="Genomic_DNA"/>
</dbReference>
<protein>
    <recommendedName>
        <fullName evidence="4">PepSY domain-containing protein</fullName>
    </recommendedName>
</protein>
<keyword evidence="1" id="KW-0472">Membrane</keyword>
<dbReference type="AlphaFoldDB" id="A0A844XZE2"/>
<dbReference type="Proteomes" id="UP000444185">
    <property type="component" value="Unassembled WGS sequence"/>
</dbReference>